<dbReference type="OrthoDB" id="1877845at2759"/>
<dbReference type="GO" id="GO:0048731">
    <property type="term" value="P:system development"/>
    <property type="evidence" value="ECO:0007669"/>
    <property type="project" value="TreeGrafter"/>
</dbReference>
<dbReference type="Gene3D" id="2.170.150.80">
    <property type="entry name" value="NAC domain"/>
    <property type="match status" value="1"/>
</dbReference>
<dbReference type="PANTHER" id="PTHR31719:SF85">
    <property type="entry name" value="NAC DOMAIN-CONTAINING PROTEIN"/>
    <property type="match status" value="1"/>
</dbReference>
<evidence type="ECO:0000256" key="1">
    <source>
        <dbReference type="ARBA" id="ARBA00023015"/>
    </source>
</evidence>
<dbReference type="InterPro" id="IPR003441">
    <property type="entry name" value="NAC-dom"/>
</dbReference>
<dbReference type="PANTHER" id="PTHR31719">
    <property type="entry name" value="NAC TRANSCRIPTION FACTOR 56"/>
    <property type="match status" value="1"/>
</dbReference>
<protein>
    <submittedName>
        <fullName evidence="6">NAC transcription factor 25</fullName>
    </submittedName>
</protein>
<evidence type="ECO:0000313" key="6">
    <source>
        <dbReference type="EMBL" id="KAB1210550.1"/>
    </source>
</evidence>
<dbReference type="PROSITE" id="PS51005">
    <property type="entry name" value="NAC"/>
    <property type="match status" value="1"/>
</dbReference>
<sequence length="204" mass="23158">MGDDSHVNLPPGFRFCPTDEELVLHFLFLKASHSPCQPNISIPDLDICLHDPWELNGKALSSGSLYYFFDKVTENRVTKNGYWKELDMEKSILSSAGKKMGIKKCLVFCTGEAPDGIETAWIMQEYHLCSSGMGGALFNREGRRAELDYDRWVLCRVHERKGDWAEYVCYGSSDEEDNVTELSSPDEMFLSTIDDNLDETSCFP</sequence>
<dbReference type="AlphaFoldDB" id="A0A6A1VHI6"/>
<keyword evidence="7" id="KW-1185">Reference proteome</keyword>
<dbReference type="SUPFAM" id="SSF101941">
    <property type="entry name" value="NAC domain"/>
    <property type="match status" value="1"/>
</dbReference>
<dbReference type="InterPro" id="IPR036093">
    <property type="entry name" value="NAC_dom_sf"/>
</dbReference>
<proteinExistence type="predicted"/>
<feature type="domain" description="NAC" evidence="5">
    <location>
        <begin position="9"/>
        <end position="160"/>
    </location>
</feature>
<dbReference type="GO" id="GO:0006355">
    <property type="term" value="P:regulation of DNA-templated transcription"/>
    <property type="evidence" value="ECO:0007669"/>
    <property type="project" value="InterPro"/>
</dbReference>
<dbReference type="Proteomes" id="UP000516437">
    <property type="component" value="Chromosome 6"/>
</dbReference>
<dbReference type="Pfam" id="PF02365">
    <property type="entry name" value="NAM"/>
    <property type="match status" value="1"/>
</dbReference>
<evidence type="ECO:0000256" key="4">
    <source>
        <dbReference type="ARBA" id="ARBA00023242"/>
    </source>
</evidence>
<keyword evidence="2" id="KW-0238">DNA-binding</keyword>
<dbReference type="GO" id="GO:0003677">
    <property type="term" value="F:DNA binding"/>
    <property type="evidence" value="ECO:0007669"/>
    <property type="project" value="UniProtKB-KW"/>
</dbReference>
<evidence type="ECO:0000259" key="5">
    <source>
        <dbReference type="PROSITE" id="PS51005"/>
    </source>
</evidence>
<dbReference type="EMBL" id="RXIC02000024">
    <property type="protein sequence ID" value="KAB1210550.1"/>
    <property type="molecule type" value="Genomic_DNA"/>
</dbReference>
<comment type="caution">
    <text evidence="6">The sequence shown here is derived from an EMBL/GenBank/DDBJ whole genome shotgun (WGS) entry which is preliminary data.</text>
</comment>
<evidence type="ECO:0000256" key="3">
    <source>
        <dbReference type="ARBA" id="ARBA00023163"/>
    </source>
</evidence>
<keyword evidence="3" id="KW-0804">Transcription</keyword>
<keyword evidence="1" id="KW-0805">Transcription regulation</keyword>
<evidence type="ECO:0000256" key="2">
    <source>
        <dbReference type="ARBA" id="ARBA00023125"/>
    </source>
</evidence>
<gene>
    <name evidence="6" type="ORF">CJ030_MR6G010846</name>
</gene>
<organism evidence="6 7">
    <name type="scientific">Morella rubra</name>
    <name type="common">Chinese bayberry</name>
    <dbReference type="NCBI Taxonomy" id="262757"/>
    <lineage>
        <taxon>Eukaryota</taxon>
        <taxon>Viridiplantae</taxon>
        <taxon>Streptophyta</taxon>
        <taxon>Embryophyta</taxon>
        <taxon>Tracheophyta</taxon>
        <taxon>Spermatophyta</taxon>
        <taxon>Magnoliopsida</taxon>
        <taxon>eudicotyledons</taxon>
        <taxon>Gunneridae</taxon>
        <taxon>Pentapetalae</taxon>
        <taxon>rosids</taxon>
        <taxon>fabids</taxon>
        <taxon>Fagales</taxon>
        <taxon>Myricaceae</taxon>
        <taxon>Morella</taxon>
    </lineage>
</organism>
<accession>A0A6A1VHI6</accession>
<name>A0A6A1VHI6_9ROSI</name>
<keyword evidence="4" id="KW-0539">Nucleus</keyword>
<reference evidence="6 7" key="1">
    <citation type="journal article" date="2019" name="Plant Biotechnol. J.">
        <title>The red bayberry genome and genetic basis of sex determination.</title>
        <authorList>
            <person name="Jia H.M."/>
            <person name="Jia H.J."/>
            <person name="Cai Q.L."/>
            <person name="Wang Y."/>
            <person name="Zhao H.B."/>
            <person name="Yang W.F."/>
            <person name="Wang G.Y."/>
            <person name="Li Y.H."/>
            <person name="Zhan D.L."/>
            <person name="Shen Y.T."/>
            <person name="Niu Q.F."/>
            <person name="Chang L."/>
            <person name="Qiu J."/>
            <person name="Zhao L."/>
            <person name="Xie H.B."/>
            <person name="Fu W.Y."/>
            <person name="Jin J."/>
            <person name="Li X.W."/>
            <person name="Jiao Y."/>
            <person name="Zhou C.C."/>
            <person name="Tu T."/>
            <person name="Chai C.Y."/>
            <person name="Gao J.L."/>
            <person name="Fan L.J."/>
            <person name="van de Weg E."/>
            <person name="Wang J.Y."/>
            <person name="Gao Z.S."/>
        </authorList>
    </citation>
    <scope>NUCLEOTIDE SEQUENCE [LARGE SCALE GENOMIC DNA]</scope>
    <source>
        <tissue evidence="6">Leaves</tissue>
    </source>
</reference>
<evidence type="ECO:0000313" key="7">
    <source>
        <dbReference type="Proteomes" id="UP000516437"/>
    </source>
</evidence>